<dbReference type="STRING" id="1034808.GIG_00560"/>
<dbReference type="EMBL" id="AFVJ01000044">
    <property type="protein sequence ID" value="EGS28798.1"/>
    <property type="molecule type" value="Genomic_DNA"/>
</dbReference>
<keyword evidence="3" id="KW-1133">Transmembrane helix</keyword>
<feature type="coiled-coil region" evidence="2">
    <location>
        <begin position="150"/>
        <end position="184"/>
    </location>
</feature>
<feature type="coiled-coil region" evidence="2">
    <location>
        <begin position="44"/>
        <end position="124"/>
    </location>
</feature>
<organism evidence="4 5">
    <name type="scientific">Mycoplasmopsis anatis 1340</name>
    <dbReference type="NCBI Taxonomy" id="1034808"/>
    <lineage>
        <taxon>Bacteria</taxon>
        <taxon>Bacillati</taxon>
        <taxon>Mycoplasmatota</taxon>
        <taxon>Mycoplasmoidales</taxon>
        <taxon>Metamycoplasmataceae</taxon>
        <taxon>Mycoplasmopsis</taxon>
    </lineage>
</organism>
<accession>F9QEN5</accession>
<feature type="coiled-coil region" evidence="2">
    <location>
        <begin position="527"/>
        <end position="621"/>
    </location>
</feature>
<reference evidence="4 5" key="1">
    <citation type="journal article" date="2011" name="J. Bacteriol.">
        <title>Genome Sequence of Duck Pathogen Mycoplasma anatis Strain 1340.</title>
        <authorList>
            <person name="Guo Z."/>
            <person name="Chen P."/>
            <person name="Ren P."/>
            <person name="Kuang S."/>
            <person name="Zhou Z."/>
            <person name="Li Z."/>
            <person name="Liu M."/>
            <person name="Shi D."/>
            <person name="Xiao Y."/>
            <person name="Wang X."/>
            <person name="Zhou R."/>
            <person name="Jin H."/>
            <person name="Bi D."/>
        </authorList>
    </citation>
    <scope>NUCLEOTIDE SEQUENCE [LARGE SCALE GENOMIC DNA]</scope>
    <source>
        <strain evidence="4 5">1340</strain>
    </source>
</reference>
<evidence type="ECO:0000313" key="4">
    <source>
        <dbReference type="EMBL" id="EGS28798.1"/>
    </source>
</evidence>
<keyword evidence="3" id="KW-0472">Membrane</keyword>
<dbReference type="RefSeq" id="WP_006886957.1">
    <property type="nucleotide sequence ID" value="NZ_AFVJ01000044.1"/>
</dbReference>
<feature type="transmembrane region" description="Helical" evidence="3">
    <location>
        <begin position="14"/>
        <end position="35"/>
    </location>
</feature>
<dbReference type="AlphaFoldDB" id="F9QEN5"/>
<feature type="coiled-coil region" evidence="2">
    <location>
        <begin position="833"/>
        <end position="982"/>
    </location>
</feature>
<dbReference type="PANTHER" id="PTHR23157:SF25">
    <property type="entry name" value="GRIP AND COILED-COIL DOMAIN-CONTAINING PROTEIN 1"/>
    <property type="match status" value="1"/>
</dbReference>
<dbReference type="Proteomes" id="UP000005055">
    <property type="component" value="Unassembled WGS sequence"/>
</dbReference>
<protein>
    <submittedName>
        <fullName evidence="4">Uncharacterized protein</fullName>
    </submittedName>
</protein>
<dbReference type="InterPro" id="IPR051952">
    <property type="entry name" value="Golgi-autophagy_related"/>
</dbReference>
<feature type="coiled-coil region" evidence="2">
    <location>
        <begin position="680"/>
        <end position="778"/>
    </location>
</feature>
<evidence type="ECO:0000256" key="2">
    <source>
        <dbReference type="SAM" id="Coils"/>
    </source>
</evidence>
<dbReference type="PANTHER" id="PTHR23157">
    <property type="entry name" value="GRIP AND COILED-COIL DOMAIN-CONTAINING PROTEIN 1"/>
    <property type="match status" value="1"/>
</dbReference>
<evidence type="ECO:0000256" key="3">
    <source>
        <dbReference type="SAM" id="Phobius"/>
    </source>
</evidence>
<evidence type="ECO:0000256" key="1">
    <source>
        <dbReference type="ARBA" id="ARBA00004184"/>
    </source>
</evidence>
<name>F9QEN5_9BACT</name>
<feature type="coiled-coil region" evidence="2">
    <location>
        <begin position="234"/>
        <end position="268"/>
    </location>
</feature>
<keyword evidence="3" id="KW-0812">Transmembrane</keyword>
<sequence>MNLKTENQKNKKKWLIVGGGAALGVASIGFIALTAQYCSSVKQVREKEKEIILLKLKISDLEKQNQQLKEEKEQLNKELGILRERLSVLQSQYDKSRNAWKSTTNNYLNKINQLNNKINSSDNRFEPTITPENPENSTDISLEEEVSTLKTKATESKEAYKLKLNELKEQLNILKGESNDSDTQRYIDEFIKNLNVKETLIDSLSANSLETITDLINNINDTETEINKQYFNLVAQLTSEIANKKESIKNKEIQLENAFENAKGLIKQIITASDNQIEYVISLRDKISSYLNKDYTQYATVEFANNIKSSAQRLIDDINSYIRELTIAIEQAKLDYDRALKTKNIQDFTSINVESFGIKNKNLLNEFDSLVNKDFEILYNKYISLMKDYSLKSKELVDLDLENKSNLDKISNLNTQLSNANENIKNLQNALEAKKTELKDKLINSLIEVKSLLDSNINALENDSVDNSSLVEPLKEQKEFITEVLTHSFEENFVENYQDSSKNALGLISDLLLNYQNTRIIPLEGEIAELNLKITKLDTTIAELNKNLEAKNELIKQYEQQIAELQREKESLTTQLNSTIEQLNQTNSELNSLKVANASLLASQQDELAKVNSKLETLITKSNELLIDSVESEAKTKLQNLINSEFTTEIPVDINTVNARIKFNTELSLALINKFNEVLKANYDNKLSEKISELEQISAQKDQIEQAKNSLENELRTKVAENTSISEELTNLIQAQNTIIESQGTKFDELVSKYNQLRQQAEELLKNSEESKQKTQLQNKLSETVNLDKSQELSGIVEQNNNISDFNISLVGLMKELIKTNYDKKIEAKDDYAKMLNTQLNAANYAKEELNKAFTRVSDENTELKKNQSTKVQELQAQLVNANAETRRQSQLVAEKERRIQELISSSSNSEEIQRLNSQISTLESEKRTLESEKTRLTSELSRVKADNLAKDQIIEELQNKLQTALKKLNNIQSKNTKKNKKLVIYDFVGYRQQPSTLLHDPTEAKKWINQNLQNHSYRNFENWFDNESLEPIYYEMDPYSTYNPGQSPINRLTHWLYDNSPEELAPIQEIFSGIPSSATSLTAHVIVNSRLETIQFKKTEKGWFGQLSIPFSSPKINILKVKYEAKSSSTVSTGYNYFSNYSGSSTQTIPGIVEEAYWNGIVKDRLIQFLQTDSSTWRIKLRYNLELDVAGQTGAGKKIVQVDSMLKPLEDLGSVVLLDLEWE</sequence>
<comment type="subcellular location">
    <subcellularLocation>
        <location evidence="1">Endomembrane system</location>
        <topology evidence="1">Peripheral membrane protein</topology>
    </subcellularLocation>
</comment>
<dbReference type="GO" id="GO:0012505">
    <property type="term" value="C:endomembrane system"/>
    <property type="evidence" value="ECO:0007669"/>
    <property type="project" value="UniProtKB-SubCell"/>
</dbReference>
<dbReference type="GeneID" id="65653758"/>
<feature type="coiled-coil region" evidence="2">
    <location>
        <begin position="403"/>
        <end position="444"/>
    </location>
</feature>
<proteinExistence type="predicted"/>
<keyword evidence="5" id="KW-1185">Reference proteome</keyword>
<evidence type="ECO:0000313" key="5">
    <source>
        <dbReference type="Proteomes" id="UP000005055"/>
    </source>
</evidence>
<keyword evidence="2" id="KW-0175">Coiled coil</keyword>
<comment type="caution">
    <text evidence="4">The sequence shown here is derived from an EMBL/GenBank/DDBJ whole genome shotgun (WGS) entry which is preliminary data.</text>
</comment>
<gene>
    <name evidence="4" type="ORF">GIG_00560</name>
</gene>